<evidence type="ECO:0000313" key="7">
    <source>
        <dbReference type="EMBL" id="EIM62574.1"/>
    </source>
</evidence>
<evidence type="ECO:0000256" key="1">
    <source>
        <dbReference type="ARBA" id="ARBA00000085"/>
    </source>
</evidence>
<dbReference type="PROSITE" id="PS50110">
    <property type="entry name" value="RESPONSE_REGULATORY"/>
    <property type="match status" value="1"/>
</dbReference>
<dbReference type="Gene3D" id="3.40.50.2300">
    <property type="match status" value="1"/>
</dbReference>
<dbReference type="PROSITE" id="PS50109">
    <property type="entry name" value="HIS_KIN"/>
    <property type="match status" value="1"/>
</dbReference>
<dbReference type="InterPro" id="IPR036890">
    <property type="entry name" value="HATPase_C_sf"/>
</dbReference>
<keyword evidence="7" id="KW-0808">Transferase</keyword>
<evidence type="ECO:0000256" key="4">
    <source>
        <dbReference type="PROSITE-ProRule" id="PRU00169"/>
    </source>
</evidence>
<accession>I5AZB1</accession>
<evidence type="ECO:0000256" key="3">
    <source>
        <dbReference type="ARBA" id="ARBA00022553"/>
    </source>
</evidence>
<feature type="domain" description="Histidine kinase" evidence="5">
    <location>
        <begin position="148"/>
        <end position="371"/>
    </location>
</feature>
<dbReference type="InterPro" id="IPR011006">
    <property type="entry name" value="CheY-like_superfamily"/>
</dbReference>
<dbReference type="EMBL" id="CM001488">
    <property type="protein sequence ID" value="EIM62574.1"/>
    <property type="molecule type" value="Genomic_DNA"/>
</dbReference>
<sequence length="376" mass="42120">MTKVLIVDDEENIRFSFATILTDAGHDVIKAGHLIDAKAILNANQFHVAVIDRLLESHNGMELVKYINKTQPFCTTILISAFPNFKSASEGFTYNLFAYLQKPVKKDHLCNIVEKAAQNSKKKLKTHNVEYQLMQAQKMATIGTLSSAIVHDLNNLLMTINGYVDLSGFYLSSKDPLSKSLTKIRKISEHGENLSNLILSYIQQTNEKPEYVQIQFLVKKTLEFLQILLPRKIRIREKINNGNDTILAHPVQIQQVIVNLGINAMHAMGNEGGIIEVSLEKVKLDTTSMKCLDIKTRDCIKFSMKDTGCGMDEKTLEQIFKTFYSTREKGKGSGLGLSITHDILKNHGGGIKVESLLGKGSSFHVYLPIIDKSHKN</sequence>
<dbReference type="RefSeq" id="WP_004071183.1">
    <property type="nucleotide sequence ID" value="NZ_CM001488.1"/>
</dbReference>
<reference evidence="7 8" key="2">
    <citation type="submission" date="2012-02" db="EMBL/GenBank/DDBJ databases">
        <title>Improved High-Quality Draft sequence of Desulfobacter postgatei 2ac9.</title>
        <authorList>
            <consortium name="US DOE Joint Genome Institute"/>
            <person name="Lucas S."/>
            <person name="Han J."/>
            <person name="Lapidus A."/>
            <person name="Cheng J.-F."/>
            <person name="Goodwin L."/>
            <person name="Pitluck S."/>
            <person name="Peters L."/>
            <person name="Ovchinnikova G."/>
            <person name="Held B."/>
            <person name="Detter J.C."/>
            <person name="Han C."/>
            <person name="Tapia R."/>
            <person name="Land M."/>
            <person name="Hauser L."/>
            <person name="Kyrpides N."/>
            <person name="Ivanova N."/>
            <person name="Pagani I."/>
            <person name="Orellana R."/>
            <person name="Lovley D."/>
            <person name="Woyke T."/>
        </authorList>
    </citation>
    <scope>NUCLEOTIDE SEQUENCE [LARGE SCALE GENOMIC DNA]</scope>
    <source>
        <strain evidence="7 8">2ac9</strain>
    </source>
</reference>
<dbReference type="STRING" id="879212.DespoDRAFT_00560"/>
<dbReference type="PRINTS" id="PR00344">
    <property type="entry name" value="BCTRLSENSOR"/>
</dbReference>
<reference evidence="7 8" key="1">
    <citation type="submission" date="2011-09" db="EMBL/GenBank/DDBJ databases">
        <authorList>
            <consortium name="US DOE Joint Genome Institute (JGI-PGF)"/>
            <person name="Lucas S."/>
            <person name="Han J."/>
            <person name="Lapidus A."/>
            <person name="Cheng J.-F."/>
            <person name="Goodwin L."/>
            <person name="Pitluck S."/>
            <person name="Peters L."/>
            <person name="Land M.L."/>
            <person name="Hauser L."/>
            <person name="Orellana R."/>
            <person name="Lovley D."/>
            <person name="Woyke T.J."/>
        </authorList>
    </citation>
    <scope>NUCLEOTIDE SEQUENCE [LARGE SCALE GENOMIC DNA]</scope>
    <source>
        <strain evidence="7 8">2ac9</strain>
    </source>
</reference>
<dbReference type="eggNOG" id="COG4191">
    <property type="taxonomic scope" value="Bacteria"/>
</dbReference>
<feature type="modified residue" description="4-aspartylphosphate" evidence="4">
    <location>
        <position position="52"/>
    </location>
</feature>
<dbReference type="InterPro" id="IPR001789">
    <property type="entry name" value="Sig_transdc_resp-reg_receiver"/>
</dbReference>
<evidence type="ECO:0000313" key="8">
    <source>
        <dbReference type="Proteomes" id="UP000005778"/>
    </source>
</evidence>
<dbReference type="Gene3D" id="3.30.565.10">
    <property type="entry name" value="Histidine kinase-like ATPase, C-terminal domain"/>
    <property type="match status" value="1"/>
</dbReference>
<proteinExistence type="predicted"/>
<dbReference type="InterPro" id="IPR004358">
    <property type="entry name" value="Sig_transdc_His_kin-like_C"/>
</dbReference>
<organism evidence="7 8">
    <name type="scientific">Desulfobacter postgatei 2ac9</name>
    <dbReference type="NCBI Taxonomy" id="879212"/>
    <lineage>
        <taxon>Bacteria</taxon>
        <taxon>Pseudomonadati</taxon>
        <taxon>Thermodesulfobacteriota</taxon>
        <taxon>Desulfobacteria</taxon>
        <taxon>Desulfobacterales</taxon>
        <taxon>Desulfobacteraceae</taxon>
        <taxon>Desulfobacter</taxon>
    </lineage>
</organism>
<dbReference type="SUPFAM" id="SSF55874">
    <property type="entry name" value="ATPase domain of HSP90 chaperone/DNA topoisomerase II/histidine kinase"/>
    <property type="match status" value="1"/>
</dbReference>
<dbReference type="OrthoDB" id="9787818at2"/>
<name>I5AZB1_9BACT</name>
<dbReference type="HOGENOM" id="CLU_000445_114_72_7"/>
<dbReference type="Pfam" id="PF02518">
    <property type="entry name" value="HATPase_c"/>
    <property type="match status" value="1"/>
</dbReference>
<keyword evidence="8" id="KW-1185">Reference proteome</keyword>
<feature type="domain" description="Response regulatory" evidence="6">
    <location>
        <begin position="3"/>
        <end position="117"/>
    </location>
</feature>
<dbReference type="SMART" id="SM00448">
    <property type="entry name" value="REC"/>
    <property type="match status" value="1"/>
</dbReference>
<dbReference type="Gene3D" id="1.10.287.130">
    <property type="match status" value="1"/>
</dbReference>
<dbReference type="CDD" id="cd00082">
    <property type="entry name" value="HisKA"/>
    <property type="match status" value="1"/>
</dbReference>
<comment type="catalytic activity">
    <reaction evidence="1">
        <text>ATP + protein L-histidine = ADP + protein N-phospho-L-histidine.</text>
        <dbReference type="EC" id="2.7.13.3"/>
    </reaction>
</comment>
<dbReference type="Pfam" id="PF00072">
    <property type="entry name" value="Response_reg"/>
    <property type="match status" value="1"/>
</dbReference>
<evidence type="ECO:0000259" key="5">
    <source>
        <dbReference type="PROSITE" id="PS50109"/>
    </source>
</evidence>
<protein>
    <recommendedName>
        <fullName evidence="2">histidine kinase</fullName>
        <ecNumber evidence="2">2.7.13.3</ecNumber>
    </recommendedName>
</protein>
<dbReference type="EC" id="2.7.13.3" evidence="2"/>
<evidence type="ECO:0000256" key="2">
    <source>
        <dbReference type="ARBA" id="ARBA00012438"/>
    </source>
</evidence>
<keyword evidence="7" id="KW-0418">Kinase</keyword>
<dbReference type="InterPro" id="IPR003661">
    <property type="entry name" value="HisK_dim/P_dom"/>
</dbReference>
<dbReference type="PANTHER" id="PTHR43065">
    <property type="entry name" value="SENSOR HISTIDINE KINASE"/>
    <property type="match status" value="1"/>
</dbReference>
<dbReference type="PANTHER" id="PTHR43065:SF42">
    <property type="entry name" value="TWO-COMPONENT SENSOR PPRA"/>
    <property type="match status" value="1"/>
</dbReference>
<dbReference type="Proteomes" id="UP000005778">
    <property type="component" value="Chromosome"/>
</dbReference>
<dbReference type="SMART" id="SM00387">
    <property type="entry name" value="HATPase_c"/>
    <property type="match status" value="1"/>
</dbReference>
<evidence type="ECO:0000259" key="6">
    <source>
        <dbReference type="PROSITE" id="PS50110"/>
    </source>
</evidence>
<gene>
    <name evidence="7" type="ORF">DespoDRAFT_00560</name>
</gene>
<dbReference type="SUPFAM" id="SSF52172">
    <property type="entry name" value="CheY-like"/>
    <property type="match status" value="1"/>
</dbReference>
<dbReference type="AlphaFoldDB" id="I5AZB1"/>
<keyword evidence="3 4" id="KW-0597">Phosphoprotein</keyword>
<dbReference type="InterPro" id="IPR003594">
    <property type="entry name" value="HATPase_dom"/>
</dbReference>
<dbReference type="GO" id="GO:0000155">
    <property type="term" value="F:phosphorelay sensor kinase activity"/>
    <property type="evidence" value="ECO:0007669"/>
    <property type="project" value="InterPro"/>
</dbReference>
<dbReference type="InterPro" id="IPR005467">
    <property type="entry name" value="His_kinase_dom"/>
</dbReference>